<evidence type="ECO:0000313" key="2">
    <source>
        <dbReference type="EMBL" id="MBD2616132.1"/>
    </source>
</evidence>
<keyword evidence="3" id="KW-1185">Reference proteome</keyword>
<organism evidence="2 3">
    <name type="scientific">Nostoc punctiforme FACHB-252</name>
    <dbReference type="NCBI Taxonomy" id="1357509"/>
    <lineage>
        <taxon>Bacteria</taxon>
        <taxon>Bacillati</taxon>
        <taxon>Cyanobacteriota</taxon>
        <taxon>Cyanophyceae</taxon>
        <taxon>Nostocales</taxon>
        <taxon>Nostocaceae</taxon>
        <taxon>Nostoc</taxon>
    </lineage>
</organism>
<dbReference type="EMBL" id="JACJTC010000040">
    <property type="protein sequence ID" value="MBD2616132.1"/>
    <property type="molecule type" value="Genomic_DNA"/>
</dbReference>
<dbReference type="Gene3D" id="1.10.10.1770">
    <property type="entry name" value="Gun4-like"/>
    <property type="match status" value="1"/>
</dbReference>
<dbReference type="PANTHER" id="PTHR34800:SF1">
    <property type="entry name" value="TETRAPYRROLE-BINDING PROTEIN, CHLOROPLASTIC"/>
    <property type="match status" value="1"/>
</dbReference>
<feature type="domain" description="GUN4-like" evidence="1">
    <location>
        <begin position="147"/>
        <end position="272"/>
    </location>
</feature>
<comment type="caution">
    <text evidence="2">The sequence shown here is derived from an EMBL/GenBank/DDBJ whole genome shotgun (WGS) entry which is preliminary data.</text>
</comment>
<dbReference type="InterPro" id="IPR008629">
    <property type="entry name" value="GUN4-like"/>
</dbReference>
<name>A0ABR8HLB1_NOSPU</name>
<gene>
    <name evidence="2" type="ORF">H6G94_33645</name>
</gene>
<sequence length="305" mass="34925">MLQLNPDFRDKLFNTLLKISGLFNQENRDLLLRNFPPNCVSLINRSSAPMVDLHNITTAVEAWGQLNSGEWALVVLIQNALLFAKGTQQGRELEALLVELESPEASFPVQQPSSDSLITYSQQQRSKIKRAPSTQNFVQPPIAPLKGDYSQLRDLLDQQAWQKADQETVQIILKVAKRQKEGWLKGKDIENFSCSDLCMIDQLWVEASQGHFGFSVQRNIWLNIEGQPGKFDAETFRNFGEVVGWRINGDWFRDYTSFNFSLNAPKGHLPSLRFPHANGMYWLGAWQDDFKGFLTLMEYCLSRSY</sequence>
<dbReference type="CDD" id="cd16383">
    <property type="entry name" value="GUN4"/>
    <property type="match status" value="1"/>
</dbReference>
<proteinExistence type="predicted"/>
<dbReference type="RefSeq" id="WP_190952592.1">
    <property type="nucleotide sequence ID" value="NZ_JACJTC010000040.1"/>
</dbReference>
<dbReference type="Gene3D" id="1.25.40.620">
    <property type="match status" value="1"/>
</dbReference>
<dbReference type="InterPro" id="IPR037215">
    <property type="entry name" value="GUN4-like_sf"/>
</dbReference>
<evidence type="ECO:0000259" key="1">
    <source>
        <dbReference type="Pfam" id="PF05419"/>
    </source>
</evidence>
<dbReference type="SUPFAM" id="SSF140869">
    <property type="entry name" value="GUN4-like"/>
    <property type="match status" value="1"/>
</dbReference>
<reference evidence="2 3" key="1">
    <citation type="journal article" date="2020" name="ISME J.">
        <title>Comparative genomics reveals insights into cyanobacterial evolution and habitat adaptation.</title>
        <authorList>
            <person name="Chen M.Y."/>
            <person name="Teng W.K."/>
            <person name="Zhao L."/>
            <person name="Hu C.X."/>
            <person name="Zhou Y.K."/>
            <person name="Han B.P."/>
            <person name="Song L.R."/>
            <person name="Shu W.S."/>
        </authorList>
    </citation>
    <scope>NUCLEOTIDE SEQUENCE [LARGE SCALE GENOMIC DNA]</scope>
    <source>
        <strain evidence="2 3">FACHB-252</strain>
    </source>
</reference>
<dbReference type="PANTHER" id="PTHR34800">
    <property type="entry name" value="TETRAPYRROLE-BINDING PROTEIN, CHLOROPLASTIC"/>
    <property type="match status" value="1"/>
</dbReference>
<accession>A0ABR8HLB1</accession>
<dbReference type="Proteomes" id="UP000606396">
    <property type="component" value="Unassembled WGS sequence"/>
</dbReference>
<protein>
    <submittedName>
        <fullName evidence="2">GUN4 domain-containing protein</fullName>
    </submittedName>
</protein>
<dbReference type="Pfam" id="PF05419">
    <property type="entry name" value="GUN4"/>
    <property type="match status" value="1"/>
</dbReference>
<evidence type="ECO:0000313" key="3">
    <source>
        <dbReference type="Proteomes" id="UP000606396"/>
    </source>
</evidence>